<dbReference type="PANTHER" id="PTHR23079">
    <property type="entry name" value="RNA-DEPENDENT RNA POLYMERASE"/>
    <property type="match status" value="1"/>
</dbReference>
<feature type="compositionally biased region" description="Polar residues" evidence="1">
    <location>
        <begin position="364"/>
        <end position="374"/>
    </location>
</feature>
<feature type="compositionally biased region" description="Polar residues" evidence="1">
    <location>
        <begin position="388"/>
        <end position="399"/>
    </location>
</feature>
<dbReference type="EMBL" id="ML977172">
    <property type="protein sequence ID" value="KAF1983807.1"/>
    <property type="molecule type" value="Genomic_DNA"/>
</dbReference>
<feature type="compositionally biased region" description="Basic and acidic residues" evidence="1">
    <location>
        <begin position="205"/>
        <end position="220"/>
    </location>
</feature>
<accession>A0A6G1GSQ2</accession>
<dbReference type="GO" id="GO:0003968">
    <property type="term" value="F:RNA-directed RNA polymerase activity"/>
    <property type="evidence" value="ECO:0007669"/>
    <property type="project" value="UniProtKB-KW"/>
</dbReference>
<dbReference type="InterPro" id="IPR057596">
    <property type="entry name" value="RDRP_core"/>
</dbReference>
<feature type="domain" description="RDRP core" evidence="2">
    <location>
        <begin position="833"/>
        <end position="1411"/>
    </location>
</feature>
<dbReference type="Pfam" id="PF05183">
    <property type="entry name" value="RdRP"/>
    <property type="match status" value="1"/>
</dbReference>
<proteinExistence type="predicted"/>
<evidence type="ECO:0000313" key="3">
    <source>
        <dbReference type="EMBL" id="KAF1983807.1"/>
    </source>
</evidence>
<feature type="compositionally biased region" description="Basic and acidic residues" evidence="1">
    <location>
        <begin position="1751"/>
        <end position="1767"/>
    </location>
</feature>
<feature type="region of interest" description="Disordered" evidence="1">
    <location>
        <begin position="330"/>
        <end position="402"/>
    </location>
</feature>
<feature type="region of interest" description="Disordered" evidence="1">
    <location>
        <begin position="1727"/>
        <end position="1804"/>
    </location>
</feature>
<gene>
    <name evidence="3" type="ORF">K402DRAFT_456285</name>
</gene>
<reference evidence="3" key="1">
    <citation type="journal article" date="2020" name="Stud. Mycol.">
        <title>101 Dothideomycetes genomes: a test case for predicting lifestyles and emergence of pathogens.</title>
        <authorList>
            <person name="Haridas S."/>
            <person name="Albert R."/>
            <person name="Binder M."/>
            <person name="Bloem J."/>
            <person name="Labutti K."/>
            <person name="Salamov A."/>
            <person name="Andreopoulos B."/>
            <person name="Baker S."/>
            <person name="Barry K."/>
            <person name="Bills G."/>
            <person name="Bluhm B."/>
            <person name="Cannon C."/>
            <person name="Castanera R."/>
            <person name="Culley D."/>
            <person name="Daum C."/>
            <person name="Ezra D."/>
            <person name="Gonzalez J."/>
            <person name="Henrissat B."/>
            <person name="Kuo A."/>
            <person name="Liang C."/>
            <person name="Lipzen A."/>
            <person name="Lutzoni F."/>
            <person name="Magnuson J."/>
            <person name="Mondo S."/>
            <person name="Nolan M."/>
            <person name="Ohm R."/>
            <person name="Pangilinan J."/>
            <person name="Park H.-J."/>
            <person name="Ramirez L."/>
            <person name="Alfaro M."/>
            <person name="Sun H."/>
            <person name="Tritt A."/>
            <person name="Yoshinaga Y."/>
            <person name="Zwiers L.-H."/>
            <person name="Turgeon B."/>
            <person name="Goodwin S."/>
            <person name="Spatafora J."/>
            <person name="Crous P."/>
            <person name="Grigoriev I."/>
        </authorList>
    </citation>
    <scope>NUCLEOTIDE SEQUENCE</scope>
    <source>
        <strain evidence="3">CBS 113979</strain>
    </source>
</reference>
<feature type="compositionally biased region" description="Pro residues" evidence="1">
    <location>
        <begin position="222"/>
        <end position="240"/>
    </location>
</feature>
<protein>
    <submittedName>
        <fullName evidence="3">RdRP-domain-containing protein</fullName>
    </submittedName>
</protein>
<evidence type="ECO:0000256" key="1">
    <source>
        <dbReference type="SAM" id="MobiDB-lite"/>
    </source>
</evidence>
<evidence type="ECO:0000259" key="2">
    <source>
        <dbReference type="Pfam" id="PF05183"/>
    </source>
</evidence>
<dbReference type="OrthoDB" id="6513042at2759"/>
<keyword evidence="4" id="KW-1185">Reference proteome</keyword>
<sequence>MSQIMLMSPLWLISMDEEALLPWCESNQFKRISLDALIALFLLEPNVDLPKDKVAVYRLKPAARDPHSENTDSQNHSKPGRIAQCGVLQSTQAWVVEASGAFVTVFVSHRTWDLFWLFPIYFDGHRGGGSILGLRLEGTGRVTGTRISTEPLTSRTLFGTYIPHPTSSSIHWHPRPSIDIPVHPPTSPFIHRHPLLIGFNKRAEGRRGTANMAREREQRPTRPTPMLKPLPQPEKPPVPPLPSQLRRLEQRRAFSDNTVAETTSNHGPPIHIKTAKLKLPASLHDTNSNAISDTESVLTVNSENKPTLAKLAALDRALPPQPRTTIESWQAQNREGSPLDPNAAEPQLPVFTKPKEPLLKPDTKPSNPSFSNGPTPQPRGSWRKEPPQSLSTEPTSQMAGQPHRMYMHNRRGRIAANHSGGDRGLFRANDNWKQWVEVKVRVKYHSPRGLSTWSVYDTFQREGHITSIEVDKNKGEVYVIFRPPPERAFWEFRHAPFHVMLLSTNENKFKHRSPINRDHEYPDRITLKAKTLEFGVMHSPDAMMVTRSLSADRGDDIDFSLDLYKKQIVIKFAMSQKRAGGLVDCTSPFRFHIPFEQLTRIYEVDNAENARELIIPFESPPKYFRKTNDIKATHDPQSLEWREDRTWFRQTDIVDNPDTEMQNPVRLRKDNPFIDIGRWTTFRLVIHGSDNKKHEYDLARRALTDYNVAIINMPTFALVEKIEPRLWKLIDTEDGEGASSLAAFNTIHLAFPVRYQLEVCISHGYLNEHSFTVEFVDHLAKMDPSRAKSILEAVKDKETKFYNPMDIFNLPTKRSYTEKAKKLNNCVVYSAILTPSTIHYATPTVERSNRVIREYQYYEDRFLRVSFTDELREGKVYSGPYNQGTQEEVFKRISRTLKKGIIIGDRHYIFLGFGNSQFRENGAVFFAPTRDLTVERIRKWMGDFSAYRVIAKWAARLGQSFSTTIAFSGSKVKIETIPEIQRNGYTFSDGVGKISVFLAQMIAHQLVVPSPNEHYPSLFQFRLGGCKGVLAVDPKVPAKIVMIRKSQYKFAAVHEGLEIIRPSQYATANLNRQIILLLSYLGVPDGVFCGMLSSALKDMDLAMTDEDMAIQMLQTNIDHNQTTLKLASMVLDGFMAAQEPFALSCLQLWRSWNTKYLKEKAKIHIPKGAFLYACVDETATLRGHFNDLQPPFDAPKEEKIKNLPEIFLRIDDDINSAQRTYKVIEGVCILARNPSLHPGDVRIVRAVDVPALHHLRNVVVMPQTGDRDLANMCSGGDLDGDDFLIMWDPDLLPPHNMWNQEAMNFNPGPPLEINRPVTIEDVQDFFVTYMRNNRLATIAHAHLANGDAFGPDDSRCIELAELHSCAVDYPKSGRPAIIDRHLNPRQWPHFMEKRSRTYHSKTVLGKLYDMVELVKFQPQWEMPFDKRILEAYEEIDPAKLVRAAEIKELYDAAIKRIMAQHEIGSEFEVWTTFVLSHSRVKGDFKFYEEVGDLISVLRSHFRGLCEEAAGSKNFEDLAPFVTAMYTVTANEVAAALEETRQTKFVGGREVPVRKLDVKHMPMMSFPWLFDKELGKIANKGNENSLQRALARQAAKKKKSAKKPLGATTAEPGADDIVTKEGVAHRGDVLRLFNDAEIEAEISKMEFKDVEDEQAKEGAERSLIKKESIDGQLPPIVNEITPSEQNIAPSVSLAKGKETSTSFNIEPQPPQVLPQHDELHSAAVDAAIRDPDGNNSSILAASTSRPRRHHLSATERMQRAVETRDWDPTNKAVELMQRNNDQESDDEMEEMGESGGMEEGEKDEDTVADTHASLEMDLLNYDAPPPGGEAERDLVEYDDEDNSRDNAAEAVAKAASGDVRDGSIPSPSAYRMPTRPASISLGAAIQAVDGDEGEEENVLLSDDGSENAFERLQRLLE</sequence>
<dbReference type="PANTHER" id="PTHR23079:SF55">
    <property type="entry name" value="RNA-DIRECTED RNA POLYMERASE"/>
    <property type="match status" value="1"/>
</dbReference>
<feature type="region of interest" description="Disordered" evidence="1">
    <location>
        <begin position="1838"/>
        <end position="1873"/>
    </location>
</feature>
<feature type="compositionally biased region" description="Basic and acidic residues" evidence="1">
    <location>
        <begin position="353"/>
        <end position="363"/>
    </location>
</feature>
<organism evidence="3 4">
    <name type="scientific">Aulographum hederae CBS 113979</name>
    <dbReference type="NCBI Taxonomy" id="1176131"/>
    <lineage>
        <taxon>Eukaryota</taxon>
        <taxon>Fungi</taxon>
        <taxon>Dikarya</taxon>
        <taxon>Ascomycota</taxon>
        <taxon>Pezizomycotina</taxon>
        <taxon>Dothideomycetes</taxon>
        <taxon>Pleosporomycetidae</taxon>
        <taxon>Aulographales</taxon>
        <taxon>Aulographaceae</taxon>
    </lineage>
</organism>
<evidence type="ECO:0000313" key="4">
    <source>
        <dbReference type="Proteomes" id="UP000800041"/>
    </source>
</evidence>
<feature type="compositionally biased region" description="Polar residues" evidence="1">
    <location>
        <begin position="1732"/>
        <end position="1743"/>
    </location>
</feature>
<dbReference type="Proteomes" id="UP000800041">
    <property type="component" value="Unassembled WGS sequence"/>
</dbReference>
<dbReference type="GO" id="GO:0003723">
    <property type="term" value="F:RNA binding"/>
    <property type="evidence" value="ECO:0007669"/>
    <property type="project" value="UniProtKB-KW"/>
</dbReference>
<name>A0A6G1GSQ2_9PEZI</name>
<dbReference type="GO" id="GO:0031380">
    <property type="term" value="C:nuclear RNA-directed RNA polymerase complex"/>
    <property type="evidence" value="ECO:0007669"/>
    <property type="project" value="TreeGrafter"/>
</dbReference>
<dbReference type="GO" id="GO:0030422">
    <property type="term" value="P:siRNA processing"/>
    <property type="evidence" value="ECO:0007669"/>
    <property type="project" value="TreeGrafter"/>
</dbReference>
<feature type="compositionally biased region" description="Acidic residues" evidence="1">
    <location>
        <begin position="1781"/>
        <end position="1804"/>
    </location>
</feature>
<feature type="region of interest" description="Disordered" evidence="1">
    <location>
        <begin position="205"/>
        <end position="240"/>
    </location>
</feature>
<dbReference type="InterPro" id="IPR007855">
    <property type="entry name" value="RDRP"/>
</dbReference>